<reference evidence="1" key="1">
    <citation type="journal article" date="2012" name="Nat. Biotechnol.">
        <title>Reference genome sequence of the model plant Setaria.</title>
        <authorList>
            <person name="Bennetzen J.L."/>
            <person name="Schmutz J."/>
            <person name="Wang H."/>
            <person name="Percifield R."/>
            <person name="Hawkins J."/>
            <person name="Pontaroli A.C."/>
            <person name="Estep M."/>
            <person name="Feng L."/>
            <person name="Vaughn J.N."/>
            <person name="Grimwood J."/>
            <person name="Jenkins J."/>
            <person name="Barry K."/>
            <person name="Lindquist E."/>
            <person name="Hellsten U."/>
            <person name="Deshpande S."/>
            <person name="Wang X."/>
            <person name="Wu X."/>
            <person name="Mitros T."/>
            <person name="Triplett J."/>
            <person name="Yang X."/>
            <person name="Ye C.Y."/>
            <person name="Mauro-Herrera M."/>
            <person name="Wang L."/>
            <person name="Li P."/>
            <person name="Sharma M."/>
            <person name="Sharma R."/>
            <person name="Ronald P.C."/>
            <person name="Panaud O."/>
            <person name="Kellogg E.A."/>
            <person name="Brutnell T.P."/>
            <person name="Doust A.N."/>
            <person name="Tuskan G.A."/>
            <person name="Rokhsar D."/>
            <person name="Devos K.M."/>
        </authorList>
    </citation>
    <scope>NUCLEOTIDE SEQUENCE [LARGE SCALE GENOMIC DNA]</scope>
    <source>
        <strain evidence="1">Yugu1</strain>
    </source>
</reference>
<proteinExistence type="predicted"/>
<evidence type="ECO:0000313" key="1">
    <source>
        <dbReference type="EMBL" id="RCV16952.1"/>
    </source>
</evidence>
<sequence length="201" mass="22303">MGSASARLLFVWGRIGEREGGIRHRRSLSRDGIARDCAGRPRVRAGAIGRRRRGRGIRCTNGIGAAHYCEQKGFLNSLPSRPSRTSDNSRLHAGEEIKSIGFVARQRQMSERWGSEAGRRPVYDQAVNEEATNSQLVGGCFPSDLTPTILPVVSTILCTRNRRGKLPLTLTIYKVILTGQEKKNPSTMARVVFSRNELKSR</sequence>
<reference evidence="1" key="2">
    <citation type="submission" date="2015-07" db="EMBL/GenBank/DDBJ databases">
        <authorList>
            <person name="Noorani M."/>
        </authorList>
    </citation>
    <scope>NUCLEOTIDE SEQUENCE</scope>
    <source>
        <strain evidence="1">Yugu1</strain>
    </source>
</reference>
<dbReference type="EMBL" id="CM003530">
    <property type="protein sequence ID" value="RCV16952.1"/>
    <property type="molecule type" value="Genomic_DNA"/>
</dbReference>
<accession>A0A368QGE9</accession>
<gene>
    <name evidence="1" type="ORF">SETIT_3G180000v2</name>
</gene>
<organism evidence="1">
    <name type="scientific">Setaria italica</name>
    <name type="common">Foxtail millet</name>
    <name type="synonym">Panicum italicum</name>
    <dbReference type="NCBI Taxonomy" id="4555"/>
    <lineage>
        <taxon>Eukaryota</taxon>
        <taxon>Viridiplantae</taxon>
        <taxon>Streptophyta</taxon>
        <taxon>Embryophyta</taxon>
        <taxon>Tracheophyta</taxon>
        <taxon>Spermatophyta</taxon>
        <taxon>Magnoliopsida</taxon>
        <taxon>Liliopsida</taxon>
        <taxon>Poales</taxon>
        <taxon>Poaceae</taxon>
        <taxon>PACMAD clade</taxon>
        <taxon>Panicoideae</taxon>
        <taxon>Panicodae</taxon>
        <taxon>Paniceae</taxon>
        <taxon>Cenchrinae</taxon>
        <taxon>Setaria</taxon>
    </lineage>
</organism>
<name>A0A368QGE9_SETIT</name>
<dbReference type="AlphaFoldDB" id="A0A368QGE9"/>
<protein>
    <submittedName>
        <fullName evidence="1">Uncharacterized protein</fullName>
    </submittedName>
</protein>